<evidence type="ECO:0000313" key="3">
    <source>
        <dbReference type="Proteomes" id="UP000316621"/>
    </source>
</evidence>
<name>A0A4Y7K5T4_PAPSO</name>
<evidence type="ECO:0000313" key="2">
    <source>
        <dbReference type="EMBL" id="RZC67328.1"/>
    </source>
</evidence>
<sequence length="221" mass="25319">METTPSRSAETHTNSSLLTDPSLFFSRDYFESIYCSYVAQRSGAKDHTVKFFDFSKTVAKRAYRVIQVHTSVFILYSKYSTLLVGLIIEFLCRYLVFGAGYSQCEIFIFSSIRGISFSSYCLMQLIVVPENRLHLYFKKRQVGDDDKAEEQPFNLTLMIMKQDAEYMWESCLLGCWFRLEDLLIKCGMLNLVDLAGFENISRSGAGEELEKEHSVEGVQAA</sequence>
<feature type="transmembrane region" description="Helical" evidence="1">
    <location>
        <begin position="79"/>
        <end position="100"/>
    </location>
</feature>
<dbReference type="EMBL" id="CM010720">
    <property type="protein sequence ID" value="RZC67328.1"/>
    <property type="molecule type" value="Genomic_DNA"/>
</dbReference>
<proteinExistence type="predicted"/>
<dbReference type="Proteomes" id="UP000316621">
    <property type="component" value="Chromosome 6"/>
</dbReference>
<gene>
    <name evidence="2" type="ORF">C5167_011012</name>
</gene>
<protein>
    <submittedName>
        <fullName evidence="2">Uncharacterized protein</fullName>
    </submittedName>
</protein>
<dbReference type="STRING" id="3469.A0A4Y7K5T4"/>
<dbReference type="Gramene" id="RZC67328">
    <property type="protein sequence ID" value="RZC67328"/>
    <property type="gene ID" value="C5167_011012"/>
</dbReference>
<accession>A0A4Y7K5T4</accession>
<keyword evidence="3" id="KW-1185">Reference proteome</keyword>
<keyword evidence="1" id="KW-0472">Membrane</keyword>
<keyword evidence="1" id="KW-0812">Transmembrane</keyword>
<organism evidence="2 3">
    <name type="scientific">Papaver somniferum</name>
    <name type="common">Opium poppy</name>
    <dbReference type="NCBI Taxonomy" id="3469"/>
    <lineage>
        <taxon>Eukaryota</taxon>
        <taxon>Viridiplantae</taxon>
        <taxon>Streptophyta</taxon>
        <taxon>Embryophyta</taxon>
        <taxon>Tracheophyta</taxon>
        <taxon>Spermatophyta</taxon>
        <taxon>Magnoliopsida</taxon>
        <taxon>Ranunculales</taxon>
        <taxon>Papaveraceae</taxon>
        <taxon>Papaveroideae</taxon>
        <taxon>Papaver</taxon>
    </lineage>
</organism>
<reference evidence="2 3" key="1">
    <citation type="journal article" date="2018" name="Science">
        <title>The opium poppy genome and morphinan production.</title>
        <authorList>
            <person name="Guo L."/>
            <person name="Winzer T."/>
            <person name="Yang X."/>
            <person name="Li Y."/>
            <person name="Ning Z."/>
            <person name="He Z."/>
            <person name="Teodor R."/>
            <person name="Lu Y."/>
            <person name="Bowser T.A."/>
            <person name="Graham I.A."/>
            <person name="Ye K."/>
        </authorList>
    </citation>
    <scope>NUCLEOTIDE SEQUENCE [LARGE SCALE GENOMIC DNA]</scope>
    <source>
        <strain evidence="3">cv. HN1</strain>
        <tissue evidence="2">Leaves</tissue>
    </source>
</reference>
<feature type="transmembrane region" description="Helical" evidence="1">
    <location>
        <begin position="106"/>
        <end position="128"/>
    </location>
</feature>
<dbReference type="AlphaFoldDB" id="A0A4Y7K5T4"/>
<keyword evidence="1" id="KW-1133">Transmembrane helix</keyword>
<evidence type="ECO:0000256" key="1">
    <source>
        <dbReference type="SAM" id="Phobius"/>
    </source>
</evidence>